<proteinExistence type="predicted"/>
<sequence>MFFTMSSFHNLVVLLLVLFMCLLIKESTVELQPSYLTMRNQHSEREDCSRTDHWIKEYPHTVKQDSYLHDCFPDLKQKMFFTMSSFHNLVVLLLVLFMCLLMKESTVELQPSYLTMRNQHSEREDCSRTDHWIKEYSAIYHQEMLSFQRTGMIHAVWYNYGDGSGWGNRLRATHFVLLLGLLTRRPIFVSHPDWNVHFDQPFFQGRYFSLDWSSQQKVMEDGGLLKKEFGLHHANYDTMCQQLDAFQGTDFHDIIPARVLEYSDGNSPDLCIFKNDKYHPWLLEMFGTTSRYNITGRLAQLYLSQPSMRLLREVDRLKQVTRI</sequence>
<dbReference type="Proteomes" id="UP000019335">
    <property type="component" value="Unassembled WGS sequence"/>
</dbReference>
<dbReference type="AlphaFoldDB" id="W7TIS2"/>
<dbReference type="EMBL" id="AZIL01003283">
    <property type="protein sequence ID" value="EWM20186.1"/>
    <property type="molecule type" value="Genomic_DNA"/>
</dbReference>
<feature type="transmembrane region" description="Helical" evidence="1">
    <location>
        <begin position="79"/>
        <end position="101"/>
    </location>
</feature>
<feature type="chain" id="PRO_5004900712" evidence="2">
    <location>
        <begin position="28"/>
        <end position="323"/>
    </location>
</feature>
<protein>
    <submittedName>
        <fullName evidence="3">Uncharacterized protein</fullName>
    </submittedName>
</protein>
<name>W7TIS2_9STRA</name>
<accession>W7TIS2</accession>
<evidence type="ECO:0000313" key="4">
    <source>
        <dbReference type="Proteomes" id="UP000019335"/>
    </source>
</evidence>
<gene>
    <name evidence="3" type="ORF">Naga_101183g1</name>
</gene>
<keyword evidence="4" id="KW-1185">Reference proteome</keyword>
<comment type="caution">
    <text evidence="3">The sequence shown here is derived from an EMBL/GenBank/DDBJ whole genome shotgun (WGS) entry which is preliminary data.</text>
</comment>
<keyword evidence="2" id="KW-0732">Signal</keyword>
<feature type="signal peptide" evidence="2">
    <location>
        <begin position="1"/>
        <end position="27"/>
    </location>
</feature>
<evidence type="ECO:0000256" key="1">
    <source>
        <dbReference type="SAM" id="Phobius"/>
    </source>
</evidence>
<reference evidence="3 4" key="1">
    <citation type="journal article" date="2014" name="Mol. Plant">
        <title>Chromosome Scale Genome Assembly and Transcriptome Profiling of Nannochloropsis gaditana in Nitrogen Depletion.</title>
        <authorList>
            <person name="Corteggiani Carpinelli E."/>
            <person name="Telatin A."/>
            <person name="Vitulo N."/>
            <person name="Forcato C."/>
            <person name="D'Angelo M."/>
            <person name="Schiavon R."/>
            <person name="Vezzi A."/>
            <person name="Giacometti G.M."/>
            <person name="Morosinotto T."/>
            <person name="Valle G."/>
        </authorList>
    </citation>
    <scope>NUCLEOTIDE SEQUENCE [LARGE SCALE GENOMIC DNA]</scope>
    <source>
        <strain evidence="3 4">B-31</strain>
    </source>
</reference>
<organism evidence="3 4">
    <name type="scientific">Nannochloropsis gaditana</name>
    <dbReference type="NCBI Taxonomy" id="72520"/>
    <lineage>
        <taxon>Eukaryota</taxon>
        <taxon>Sar</taxon>
        <taxon>Stramenopiles</taxon>
        <taxon>Ochrophyta</taxon>
        <taxon>Eustigmatophyceae</taxon>
        <taxon>Eustigmatales</taxon>
        <taxon>Monodopsidaceae</taxon>
        <taxon>Nannochloropsis</taxon>
    </lineage>
</organism>
<keyword evidence="1" id="KW-0472">Membrane</keyword>
<evidence type="ECO:0000313" key="3">
    <source>
        <dbReference type="EMBL" id="EWM20186.1"/>
    </source>
</evidence>
<keyword evidence="1" id="KW-1133">Transmembrane helix</keyword>
<evidence type="ECO:0000256" key="2">
    <source>
        <dbReference type="SAM" id="SignalP"/>
    </source>
</evidence>
<keyword evidence="1" id="KW-0812">Transmembrane</keyword>